<keyword evidence="2" id="KW-1185">Reference proteome</keyword>
<accession>A0A8S1IJP3</accession>
<comment type="caution">
    <text evidence="1">The sequence shown here is derived from an EMBL/GenBank/DDBJ whole genome shotgun (WGS) entry which is preliminary data.</text>
</comment>
<dbReference type="Proteomes" id="UP000708148">
    <property type="component" value="Unassembled WGS sequence"/>
</dbReference>
<reference evidence="1" key="1">
    <citation type="submission" date="2020-12" db="EMBL/GenBank/DDBJ databases">
        <authorList>
            <person name="Iha C."/>
        </authorList>
    </citation>
    <scope>NUCLEOTIDE SEQUENCE</scope>
</reference>
<dbReference type="AlphaFoldDB" id="A0A8S1IJP3"/>
<evidence type="ECO:0000313" key="2">
    <source>
        <dbReference type="Proteomes" id="UP000708148"/>
    </source>
</evidence>
<sequence>PYLLFSEAQLVNYLESAVMEPLFRLGYTVCTSDNIANDNVEEFVQLKDTAAMKWSDFLIRR</sequence>
<feature type="non-terminal residue" evidence="1">
    <location>
        <position position="61"/>
    </location>
</feature>
<proteinExistence type="predicted"/>
<dbReference type="EMBL" id="CAJHUC010000199">
    <property type="protein sequence ID" value="CAD7694767.1"/>
    <property type="molecule type" value="Genomic_DNA"/>
</dbReference>
<organism evidence="1 2">
    <name type="scientific">Ostreobium quekettii</name>
    <dbReference type="NCBI Taxonomy" id="121088"/>
    <lineage>
        <taxon>Eukaryota</taxon>
        <taxon>Viridiplantae</taxon>
        <taxon>Chlorophyta</taxon>
        <taxon>core chlorophytes</taxon>
        <taxon>Ulvophyceae</taxon>
        <taxon>TCBD clade</taxon>
        <taxon>Bryopsidales</taxon>
        <taxon>Ostreobineae</taxon>
        <taxon>Ostreobiaceae</taxon>
        <taxon>Ostreobium</taxon>
    </lineage>
</organism>
<feature type="non-terminal residue" evidence="1">
    <location>
        <position position="1"/>
    </location>
</feature>
<protein>
    <submittedName>
        <fullName evidence="1">Uncharacterized protein</fullName>
    </submittedName>
</protein>
<gene>
    <name evidence="1" type="ORF">OSTQU699_LOCUS130</name>
</gene>
<evidence type="ECO:0000313" key="1">
    <source>
        <dbReference type="EMBL" id="CAD7694767.1"/>
    </source>
</evidence>
<name>A0A8S1IJP3_9CHLO</name>